<dbReference type="EMBL" id="CAJVAP010000031">
    <property type="protein sequence ID" value="CAG7618602.1"/>
    <property type="molecule type" value="Genomic_DNA"/>
</dbReference>
<name>A0A916JZX4_9MICO</name>
<keyword evidence="4" id="KW-1015">Disulfide bond</keyword>
<dbReference type="InterPro" id="IPR013740">
    <property type="entry name" value="Redoxin"/>
</dbReference>
<evidence type="ECO:0000256" key="1">
    <source>
        <dbReference type="ARBA" id="ARBA00004196"/>
    </source>
</evidence>
<evidence type="ECO:0000256" key="2">
    <source>
        <dbReference type="ARBA" id="ARBA00022748"/>
    </source>
</evidence>
<dbReference type="AlphaFoldDB" id="A0A916JZX4"/>
<dbReference type="PROSITE" id="PS51352">
    <property type="entry name" value="THIOREDOXIN_2"/>
    <property type="match status" value="1"/>
</dbReference>
<feature type="domain" description="Thioredoxin" evidence="7">
    <location>
        <begin position="49"/>
        <end position="203"/>
    </location>
</feature>
<sequence>MRLRGSARTLALVAALALELPLAACSADGGDLAAQWQQGGDKGYIEGDGATTSIAPEQRTDPVVFSGVTEQGDAYGSDETIGSVTVVNFWYAGCAPCRAEAADLVAVYDEFSSQGVAFVGVNTRDQVAQAAQFSEEFGVAYPSIMDNAGDRAVQRAFAGQVPLNAVPTTLVLDAEGRVAHRIVGQLAGESHLSTLVRETLAEG</sequence>
<dbReference type="Proteomes" id="UP000693892">
    <property type="component" value="Unassembled WGS sequence"/>
</dbReference>
<evidence type="ECO:0000259" key="7">
    <source>
        <dbReference type="PROSITE" id="PS51352"/>
    </source>
</evidence>
<evidence type="ECO:0000313" key="9">
    <source>
        <dbReference type="Proteomes" id="UP000693892"/>
    </source>
</evidence>
<feature type="signal peptide" evidence="6">
    <location>
        <begin position="1"/>
        <end position="26"/>
    </location>
</feature>
<keyword evidence="5" id="KW-0676">Redox-active center</keyword>
<organism evidence="8 9">
    <name type="scientific">Leucobacter soli</name>
    <dbReference type="NCBI Taxonomy" id="2812850"/>
    <lineage>
        <taxon>Bacteria</taxon>
        <taxon>Bacillati</taxon>
        <taxon>Actinomycetota</taxon>
        <taxon>Actinomycetes</taxon>
        <taxon>Micrococcales</taxon>
        <taxon>Microbacteriaceae</taxon>
        <taxon>Leucobacter</taxon>
    </lineage>
</organism>
<feature type="chain" id="PRO_5037001245" evidence="6">
    <location>
        <begin position="27"/>
        <end position="203"/>
    </location>
</feature>
<accession>A0A916JZX4</accession>
<keyword evidence="3" id="KW-0812">Transmembrane</keyword>
<evidence type="ECO:0000256" key="4">
    <source>
        <dbReference type="ARBA" id="ARBA00023157"/>
    </source>
</evidence>
<dbReference type="PANTHER" id="PTHR42852:SF6">
    <property type="entry name" value="THIOL:DISULFIDE INTERCHANGE PROTEIN DSBE"/>
    <property type="match status" value="1"/>
</dbReference>
<comment type="subcellular location">
    <subcellularLocation>
        <location evidence="1">Cell envelope</location>
    </subcellularLocation>
</comment>
<dbReference type="PANTHER" id="PTHR42852">
    <property type="entry name" value="THIOL:DISULFIDE INTERCHANGE PROTEIN DSBE"/>
    <property type="match status" value="1"/>
</dbReference>
<dbReference type="Pfam" id="PF08534">
    <property type="entry name" value="Redoxin"/>
    <property type="match status" value="1"/>
</dbReference>
<comment type="caution">
    <text evidence="8">The sequence shown here is derived from an EMBL/GenBank/DDBJ whole genome shotgun (WGS) entry which is preliminary data.</text>
</comment>
<dbReference type="GO" id="GO:0016491">
    <property type="term" value="F:oxidoreductase activity"/>
    <property type="evidence" value="ECO:0007669"/>
    <property type="project" value="InterPro"/>
</dbReference>
<evidence type="ECO:0000256" key="5">
    <source>
        <dbReference type="ARBA" id="ARBA00023284"/>
    </source>
</evidence>
<dbReference type="InterPro" id="IPR050553">
    <property type="entry name" value="Thioredoxin_ResA/DsbE_sf"/>
</dbReference>
<proteinExistence type="predicted"/>
<dbReference type="InterPro" id="IPR013766">
    <property type="entry name" value="Thioredoxin_domain"/>
</dbReference>
<evidence type="ECO:0000256" key="3">
    <source>
        <dbReference type="ARBA" id="ARBA00022968"/>
    </source>
</evidence>
<dbReference type="InterPro" id="IPR017937">
    <property type="entry name" value="Thioredoxin_CS"/>
</dbReference>
<gene>
    <name evidence="8" type="primary">resA_1</name>
    <name evidence="8" type="ORF">LEUCIP111803_02217</name>
</gene>
<evidence type="ECO:0000256" key="6">
    <source>
        <dbReference type="SAM" id="SignalP"/>
    </source>
</evidence>
<dbReference type="RefSeq" id="WP_218116175.1">
    <property type="nucleotide sequence ID" value="NZ_CAJVAP010000031.1"/>
</dbReference>
<protein>
    <submittedName>
        <fullName evidence="8">Thiol-disulfide oxidoreductase ResA</fullName>
    </submittedName>
</protein>
<keyword evidence="6" id="KW-0732">Signal</keyword>
<dbReference type="GO" id="GO:0030313">
    <property type="term" value="C:cell envelope"/>
    <property type="evidence" value="ECO:0007669"/>
    <property type="project" value="UniProtKB-SubCell"/>
</dbReference>
<dbReference type="PROSITE" id="PS00194">
    <property type="entry name" value="THIOREDOXIN_1"/>
    <property type="match status" value="1"/>
</dbReference>
<dbReference type="CDD" id="cd02966">
    <property type="entry name" value="TlpA_like_family"/>
    <property type="match status" value="1"/>
</dbReference>
<keyword evidence="2" id="KW-0201">Cytochrome c-type biogenesis</keyword>
<dbReference type="GO" id="GO:0017004">
    <property type="term" value="P:cytochrome complex assembly"/>
    <property type="evidence" value="ECO:0007669"/>
    <property type="project" value="UniProtKB-KW"/>
</dbReference>
<keyword evidence="9" id="KW-1185">Reference proteome</keyword>
<evidence type="ECO:0000313" key="8">
    <source>
        <dbReference type="EMBL" id="CAG7618602.1"/>
    </source>
</evidence>
<reference evidence="8" key="1">
    <citation type="submission" date="2021-06" db="EMBL/GenBank/DDBJ databases">
        <authorList>
            <person name="Criscuolo A."/>
        </authorList>
    </citation>
    <scope>NUCLEOTIDE SEQUENCE</scope>
    <source>
        <strain evidence="8">CIP111803</strain>
    </source>
</reference>
<keyword evidence="3" id="KW-0735">Signal-anchor</keyword>